<keyword evidence="3" id="KW-1185">Reference proteome</keyword>
<comment type="caution">
    <text evidence="2">The sequence shown here is derived from an EMBL/GenBank/DDBJ whole genome shotgun (WGS) entry which is preliminary data.</text>
</comment>
<feature type="transmembrane region" description="Helical" evidence="1">
    <location>
        <begin position="12"/>
        <end position="36"/>
    </location>
</feature>
<evidence type="ECO:0000313" key="3">
    <source>
        <dbReference type="Proteomes" id="UP000730161"/>
    </source>
</evidence>
<keyword evidence="1" id="KW-0472">Membrane</keyword>
<evidence type="ECO:0000256" key="1">
    <source>
        <dbReference type="SAM" id="Phobius"/>
    </source>
</evidence>
<protein>
    <recommendedName>
        <fullName evidence="4">Archaeal Type IV pilin N-terminal domain-containing protein</fullName>
    </recommendedName>
</protein>
<evidence type="ECO:0008006" key="4">
    <source>
        <dbReference type="Google" id="ProtNLM"/>
    </source>
</evidence>
<proteinExistence type="predicted"/>
<dbReference type="RefSeq" id="WP_211531603.1">
    <property type="nucleotide sequence ID" value="NZ_JWHL01000021.1"/>
</dbReference>
<dbReference type="Pfam" id="PF23960">
    <property type="entry name" value="DUF7289"/>
    <property type="match status" value="1"/>
</dbReference>
<dbReference type="AlphaFoldDB" id="A0A8J8B5I6"/>
<evidence type="ECO:0000313" key="2">
    <source>
        <dbReference type="EMBL" id="MBR1369851.1"/>
    </source>
</evidence>
<gene>
    <name evidence="2" type="ORF">RJ53_10330</name>
</gene>
<keyword evidence="1" id="KW-1133">Transmembrane helix</keyword>
<keyword evidence="1" id="KW-0812">Transmembrane</keyword>
<name>A0A8J8B5I6_9EURY</name>
<organism evidence="2 3">
    <name type="scientific">Methanocalculus chunghsingensis</name>
    <dbReference type="NCBI Taxonomy" id="156457"/>
    <lineage>
        <taxon>Archaea</taxon>
        <taxon>Methanobacteriati</taxon>
        <taxon>Methanobacteriota</taxon>
        <taxon>Stenosarchaea group</taxon>
        <taxon>Methanomicrobia</taxon>
        <taxon>Methanomicrobiales</taxon>
        <taxon>Methanocalculaceae</taxon>
        <taxon>Methanocalculus</taxon>
    </lineage>
</organism>
<accession>A0A8J8B5I6</accession>
<dbReference type="Proteomes" id="UP000730161">
    <property type="component" value="Unassembled WGS sequence"/>
</dbReference>
<dbReference type="EMBL" id="JWHL01000021">
    <property type="protein sequence ID" value="MBR1369851.1"/>
    <property type="molecule type" value="Genomic_DNA"/>
</dbReference>
<sequence>MRQDDAVSEAIGFILIFSIVVTGIAIVVLYGLPLIVAGQSGADVRNMEQTMIVLQNDFKSLSYKMVPYKETALQVQGGVLTVTDASGSFVVGIGGTGDLLTSTPGQLRYVADHDRTHIVIENGAVLTRPGFARGSAMIAEPRWYYDDPSNTLILSFIEIDTGRTRSIAGVGRIEMKGVSVTTDEYPLGAGEYVYLRYTEDPEDDYSVAWGNYFTERLGFVYYGGEYQRDHVDLLVIRTVVIRVSGF</sequence>
<dbReference type="InterPro" id="IPR055713">
    <property type="entry name" value="DUF7289"/>
</dbReference>
<dbReference type="OrthoDB" id="118051at2157"/>
<reference evidence="2" key="1">
    <citation type="submission" date="2014-12" db="EMBL/GenBank/DDBJ databases">
        <authorList>
            <person name="Huang H.-H."/>
            <person name="Chen S.-C."/>
            <person name="Lai M.-C."/>
        </authorList>
    </citation>
    <scope>NUCLEOTIDE SEQUENCE</scope>
    <source>
        <strain evidence="2">K1F9705b</strain>
    </source>
</reference>